<evidence type="ECO:0000313" key="4">
    <source>
        <dbReference type="EMBL" id="KFX71871.1"/>
    </source>
</evidence>
<comment type="caution">
    <text evidence="4">The sequence shown here is derived from an EMBL/GenBank/DDBJ whole genome shotgun (WGS) entry which is preliminary data.</text>
</comment>
<dbReference type="InterPro" id="IPR007450">
    <property type="entry name" value="BamE_dom"/>
</dbReference>
<dbReference type="PROSITE" id="PS51257">
    <property type="entry name" value="PROKAR_LIPOPROTEIN"/>
    <property type="match status" value="1"/>
</dbReference>
<feature type="domain" description="Outer membrane protein assembly factor BamE" evidence="3">
    <location>
        <begin position="30"/>
        <end position="96"/>
    </location>
</feature>
<evidence type="ECO:0000313" key="5">
    <source>
        <dbReference type="Proteomes" id="UP000030063"/>
    </source>
</evidence>
<keyword evidence="2" id="KW-0472">Membrane</keyword>
<dbReference type="RefSeq" id="WP_025164728.1">
    <property type="nucleotide sequence ID" value="NZ_AWSQ01000001.1"/>
</dbReference>
<evidence type="ECO:0000259" key="3">
    <source>
        <dbReference type="Pfam" id="PF04355"/>
    </source>
</evidence>
<gene>
    <name evidence="4" type="ORF">TMS3_0108165</name>
</gene>
<dbReference type="AlphaFoldDB" id="A0A0A1YR50"/>
<dbReference type="Proteomes" id="UP000030063">
    <property type="component" value="Unassembled WGS sequence"/>
</dbReference>
<dbReference type="Gene3D" id="3.30.1450.10">
    <property type="match status" value="1"/>
</dbReference>
<dbReference type="OrthoDB" id="7003922at2"/>
<proteinExistence type="predicted"/>
<dbReference type="STRING" id="1395571.TMS3_0108165"/>
<keyword evidence="5" id="KW-1185">Reference proteome</keyword>
<evidence type="ECO:0000256" key="2">
    <source>
        <dbReference type="ARBA" id="ARBA00023136"/>
    </source>
</evidence>
<dbReference type="Pfam" id="PF04355">
    <property type="entry name" value="BamE"/>
    <property type="match status" value="1"/>
</dbReference>
<sequence>MYLRTLSVAGVLTALAGCAGQTQNPIDYLTYRDEPLVQEVALDMNKQHVLEIAGPPSSEEPRTVSPGTCNNYILNKEGRQQAYYVSFNSAGRVDGKGFISCQQMEKNERARARAPVFDRGGGY</sequence>
<dbReference type="GO" id="GO:0019867">
    <property type="term" value="C:outer membrane"/>
    <property type="evidence" value="ECO:0007669"/>
    <property type="project" value="InterPro"/>
</dbReference>
<dbReference type="InterPro" id="IPR037873">
    <property type="entry name" value="BamE-like"/>
</dbReference>
<reference evidence="4 5" key="1">
    <citation type="journal article" date="2014" name="Genome Announc.">
        <title>Draft Genome Sequence of Petroleum Oil-Degrading Marine Bacterium Pseudomonas taeanensis Strain MS-3, Isolated from a Crude Oil-Contaminated Seashore.</title>
        <authorList>
            <person name="Lee S.Y."/>
            <person name="Kim S.H."/>
            <person name="Lee D.G."/>
            <person name="Shin S."/>
            <person name="Yun S.H."/>
            <person name="Choi C.W."/>
            <person name="Chung Y.H."/>
            <person name="Choi J.S."/>
            <person name="Kahng H.Y."/>
            <person name="Kim S.I."/>
        </authorList>
    </citation>
    <scope>NUCLEOTIDE SEQUENCE [LARGE SCALE GENOMIC DNA]</scope>
    <source>
        <strain evidence="4 5">MS-3</strain>
    </source>
</reference>
<dbReference type="NCBIfam" id="NF008423">
    <property type="entry name" value="PRK11251.1"/>
    <property type="match status" value="1"/>
</dbReference>
<protein>
    <submittedName>
        <fullName evidence="4">Transcriptional regulator</fullName>
    </submittedName>
</protein>
<dbReference type="EMBL" id="AWSQ01000001">
    <property type="protein sequence ID" value="KFX71871.1"/>
    <property type="molecule type" value="Genomic_DNA"/>
</dbReference>
<keyword evidence="1" id="KW-0732">Signal</keyword>
<organism evidence="4 5">
    <name type="scientific">Pseudomonas taeanensis MS-3</name>
    <dbReference type="NCBI Taxonomy" id="1395571"/>
    <lineage>
        <taxon>Bacteria</taxon>
        <taxon>Pseudomonadati</taxon>
        <taxon>Pseudomonadota</taxon>
        <taxon>Gammaproteobacteria</taxon>
        <taxon>Pseudomonadales</taxon>
        <taxon>Pseudomonadaceae</taxon>
        <taxon>Pseudomonas</taxon>
    </lineage>
</organism>
<accession>A0A0A1YR50</accession>
<evidence type="ECO:0000256" key="1">
    <source>
        <dbReference type="ARBA" id="ARBA00022729"/>
    </source>
</evidence>
<name>A0A0A1YR50_9PSED</name>
<dbReference type="eggNOG" id="COG2913">
    <property type="taxonomic scope" value="Bacteria"/>
</dbReference>